<feature type="domain" description="C2" evidence="3">
    <location>
        <begin position="246"/>
        <end position="383"/>
    </location>
</feature>
<accession>A0A4Y9YWB0</accession>
<reference evidence="5 6" key="1">
    <citation type="submission" date="2019-02" db="EMBL/GenBank/DDBJ databases">
        <title>Genome sequencing of the rare red list fungi Dentipellis fragilis.</title>
        <authorList>
            <person name="Buettner E."/>
            <person name="Kellner H."/>
        </authorList>
    </citation>
    <scope>NUCLEOTIDE SEQUENCE [LARGE SCALE GENOMIC DNA]</scope>
    <source>
        <strain evidence="5 6">DSM 105465</strain>
    </source>
</reference>
<dbReference type="Pfam" id="PF00616">
    <property type="entry name" value="RasGAP"/>
    <property type="match status" value="1"/>
</dbReference>
<keyword evidence="1" id="KW-0343">GTPase activation</keyword>
<evidence type="ECO:0000256" key="2">
    <source>
        <dbReference type="SAM" id="MobiDB-lite"/>
    </source>
</evidence>
<dbReference type="GO" id="GO:0005096">
    <property type="term" value="F:GTPase activator activity"/>
    <property type="evidence" value="ECO:0007669"/>
    <property type="project" value="UniProtKB-KW"/>
</dbReference>
<dbReference type="STRING" id="205917.A0A4Y9YWB0"/>
<dbReference type="Proteomes" id="UP000298327">
    <property type="component" value="Unassembled WGS sequence"/>
</dbReference>
<dbReference type="Gene3D" id="1.10.506.10">
    <property type="entry name" value="GTPase Activation - p120gap, domain 1"/>
    <property type="match status" value="1"/>
</dbReference>
<dbReference type="PROSITE" id="PS50018">
    <property type="entry name" value="RAS_GTPASE_ACTIV_2"/>
    <property type="match status" value="1"/>
</dbReference>
<protein>
    <submittedName>
        <fullName evidence="5">Uncharacterized protein</fullName>
    </submittedName>
</protein>
<dbReference type="SMART" id="SM00239">
    <property type="entry name" value="C2"/>
    <property type="match status" value="1"/>
</dbReference>
<comment type="caution">
    <text evidence="5">The sequence shown here is derived from an EMBL/GenBank/DDBJ whole genome shotgun (WGS) entry which is preliminary data.</text>
</comment>
<dbReference type="Pfam" id="PF00168">
    <property type="entry name" value="C2"/>
    <property type="match status" value="1"/>
</dbReference>
<dbReference type="InterPro" id="IPR000008">
    <property type="entry name" value="C2_dom"/>
</dbReference>
<organism evidence="5 6">
    <name type="scientific">Dentipellis fragilis</name>
    <dbReference type="NCBI Taxonomy" id="205917"/>
    <lineage>
        <taxon>Eukaryota</taxon>
        <taxon>Fungi</taxon>
        <taxon>Dikarya</taxon>
        <taxon>Basidiomycota</taxon>
        <taxon>Agaricomycotina</taxon>
        <taxon>Agaricomycetes</taxon>
        <taxon>Russulales</taxon>
        <taxon>Hericiaceae</taxon>
        <taxon>Dentipellis</taxon>
    </lineage>
</organism>
<proteinExistence type="predicted"/>
<evidence type="ECO:0000256" key="1">
    <source>
        <dbReference type="ARBA" id="ARBA00022468"/>
    </source>
</evidence>
<dbReference type="AlphaFoldDB" id="A0A4Y9YWB0"/>
<dbReference type="SMART" id="SM00323">
    <property type="entry name" value="RasGAP"/>
    <property type="match status" value="1"/>
</dbReference>
<dbReference type="InterPro" id="IPR008936">
    <property type="entry name" value="Rho_GTPase_activation_prot"/>
</dbReference>
<dbReference type="SUPFAM" id="SSF48350">
    <property type="entry name" value="GTPase activation domain, GAP"/>
    <property type="match status" value="1"/>
</dbReference>
<evidence type="ECO:0000313" key="6">
    <source>
        <dbReference type="Proteomes" id="UP000298327"/>
    </source>
</evidence>
<evidence type="ECO:0000313" key="5">
    <source>
        <dbReference type="EMBL" id="TFY65953.1"/>
    </source>
</evidence>
<dbReference type="EMBL" id="SEOQ01000292">
    <property type="protein sequence ID" value="TFY65953.1"/>
    <property type="molecule type" value="Genomic_DNA"/>
</dbReference>
<gene>
    <name evidence="5" type="ORF">EVG20_g5136</name>
</gene>
<dbReference type="InterPro" id="IPR035892">
    <property type="entry name" value="C2_domain_sf"/>
</dbReference>
<dbReference type="PROSITE" id="PS50004">
    <property type="entry name" value="C2"/>
    <property type="match status" value="1"/>
</dbReference>
<dbReference type="InterPro" id="IPR001936">
    <property type="entry name" value="RasGAP_dom"/>
</dbReference>
<dbReference type="SUPFAM" id="SSF49562">
    <property type="entry name" value="C2 domain (Calcium/lipid-binding domain, CaLB)"/>
    <property type="match status" value="1"/>
</dbReference>
<evidence type="ECO:0000259" key="4">
    <source>
        <dbReference type="PROSITE" id="PS50018"/>
    </source>
</evidence>
<sequence>MVDGLAPVAGPIAQFCSFPSASALWTPHYFGEHIAARPWQSKGSAILVPSLLDIFQLSTHRQPHKNMDDGWGPASSTDSGNTREFYVSTELYISAKAAAALRKPTPRKKVEKRESSRPLSILTDDTQRKVKEKTSWLNLARSSPNGDHWRQATCKLSEEGEGCLLKVYIDETILYQSIYIHLLNHTDIRLADRSLFFRGDCLGIHCTPDQRWSAIAISEPLYLHFLSAEMLNMWIALLRSYATSEVYGRGQSSPDGGLYRIWRQVELTCIQGRNIGTARSLEDNPTNVPNSGDSEYRSDGDSVDWDLYCEVYYNDTLSGRTVVKKSLGSPDWHESFTFSDLPPFEKLAIVVLREKKLTKPTTVGTVYITLTNFRRGEFVEGWFPLLQGGSAAASVQVGQIRLKLRVDEEIILPYSAYSRVLDVLGTRNYLDWINDFEFKLKLKHISAELVSIAVAKNKLLDSVFELADREVDGTPSSHNTLFRGNTVFTKTVELLMAWYGKAFLEASVGPTIRRLCAENVAIEVDPVRSGKGTKDIERNVDLLVYWCQEMWTQIYSVRTECPNEMRRLFERIRQLVEKHYKCKVDTSESVRELPWQSVSAFCFLRFIVPAILHPHLFGLCPGLPDLPVQRSLTLIAKVIQSLANLNATVQKEQFMRGVKFFLEDSLPAMIDYILVVSTPKANSGQSSQSSTKSRIIKTVQERRSSMPALQKDAVPLLPDLLDVPRHLAIITTAVLRHSRASSAQSNLLREFSGRCSEIEQQALYRVSRLASYDARNAAASDPSDEGRHDPASDSGIGHLTLASNNLDQLGPRF</sequence>
<feature type="region of interest" description="Disordered" evidence="2">
    <location>
        <begin position="776"/>
        <end position="800"/>
    </location>
</feature>
<dbReference type="CDD" id="cd05137">
    <property type="entry name" value="RasGAP_CLA2_BUD2"/>
    <property type="match status" value="1"/>
</dbReference>
<feature type="domain" description="Ras-GAP" evidence="4">
    <location>
        <begin position="441"/>
        <end position="644"/>
    </location>
</feature>
<dbReference type="Gene3D" id="2.60.40.150">
    <property type="entry name" value="C2 domain"/>
    <property type="match status" value="1"/>
</dbReference>
<dbReference type="OrthoDB" id="775356at2759"/>
<dbReference type="PANTHER" id="PTHR10194:SF60">
    <property type="entry name" value="RAS GTPASE-ACTIVATING PROTEIN RASKOL"/>
    <property type="match status" value="1"/>
</dbReference>
<dbReference type="InterPro" id="IPR039360">
    <property type="entry name" value="Ras_GTPase"/>
</dbReference>
<dbReference type="PANTHER" id="PTHR10194">
    <property type="entry name" value="RAS GTPASE-ACTIVATING PROTEINS"/>
    <property type="match status" value="1"/>
</dbReference>
<evidence type="ECO:0000259" key="3">
    <source>
        <dbReference type="PROSITE" id="PS50004"/>
    </source>
</evidence>
<name>A0A4Y9YWB0_9AGAM</name>
<keyword evidence="6" id="KW-1185">Reference proteome</keyword>